<evidence type="ECO:0000313" key="2">
    <source>
        <dbReference type="Proteomes" id="UP000661894"/>
    </source>
</evidence>
<comment type="caution">
    <text evidence="1">The sequence shown here is derived from an EMBL/GenBank/DDBJ whole genome shotgun (WGS) entry which is preliminary data.</text>
</comment>
<reference evidence="1 2" key="1">
    <citation type="submission" date="2020-08" db="EMBL/GenBank/DDBJ databases">
        <title>A Genomic Blueprint of the Chicken Gut Microbiome.</title>
        <authorList>
            <person name="Gilroy R."/>
            <person name="Ravi A."/>
            <person name="Getino M."/>
            <person name="Pursley I."/>
            <person name="Horton D.L."/>
            <person name="Alikhan N.-F."/>
            <person name="Baker D."/>
            <person name="Gharbi K."/>
            <person name="Hall N."/>
            <person name="Watson M."/>
            <person name="Adriaenssens E.M."/>
            <person name="Foster-Nyarko E."/>
            <person name="Jarju S."/>
            <person name="Secka A."/>
            <person name="Antonio M."/>
            <person name="Oren A."/>
            <person name="Chaudhuri R."/>
            <person name="La Ragione R.M."/>
            <person name="Hildebrand F."/>
            <person name="Pallen M.J."/>
        </authorList>
    </citation>
    <scope>NUCLEOTIDE SEQUENCE [LARGE SCALE GENOMIC DNA]</scope>
    <source>
        <strain evidence="1 2">Sa1BUA1</strain>
    </source>
</reference>
<dbReference type="RefSeq" id="WP_251837911.1">
    <property type="nucleotide sequence ID" value="NZ_JACSPO010000001.1"/>
</dbReference>
<evidence type="ECO:0000313" key="1">
    <source>
        <dbReference type="EMBL" id="MBD8060734.1"/>
    </source>
</evidence>
<gene>
    <name evidence="1" type="ORF">H9624_00170</name>
</gene>
<keyword evidence="2" id="KW-1185">Reference proteome</keyword>
<protein>
    <recommendedName>
        <fullName evidence="3">WXG100 family type VII secretion target</fullName>
    </recommendedName>
</protein>
<proteinExistence type="predicted"/>
<dbReference type="EMBL" id="JACSPO010000001">
    <property type="protein sequence ID" value="MBD8060734.1"/>
    <property type="molecule type" value="Genomic_DNA"/>
</dbReference>
<sequence length="97" mass="9758">MVDLFIDGDALAATRTTLENIRETLSGAAGAMSAVPGDVTGHDALRQQLSSFGEEWNHGIGELAEVSGSGAEGLGAIAQGFAELDAALKAALESGEA</sequence>
<dbReference type="Proteomes" id="UP000661894">
    <property type="component" value="Unassembled WGS sequence"/>
</dbReference>
<accession>A0ABR8YYN5</accession>
<name>A0ABR8YYN5_9MICO</name>
<organism evidence="1 2">
    <name type="scientific">Oceanitalea stevensii</name>
    <dbReference type="NCBI Taxonomy" id="2763072"/>
    <lineage>
        <taxon>Bacteria</taxon>
        <taxon>Bacillati</taxon>
        <taxon>Actinomycetota</taxon>
        <taxon>Actinomycetes</taxon>
        <taxon>Micrococcales</taxon>
        <taxon>Bogoriellaceae</taxon>
        <taxon>Georgenia</taxon>
    </lineage>
</organism>
<evidence type="ECO:0008006" key="3">
    <source>
        <dbReference type="Google" id="ProtNLM"/>
    </source>
</evidence>